<sequence length="493" mass="54978">MRNNNLAKEEQHKMVDDMISFLKGQVAELAFKHDASRIVQTCLKYGNQSHKDLIAKELSSHYLSLSRAKYGRFIIIKILKYCKAYRSSIIKEFYGNVRKLICHAQASVVLEEAYSQYADSTQKAFLVQEFFGAEFSLFKDGHENMTLAQILKESPNKKETIMKELLHTLSQTMDKHTINHSIVHRALMEYFQNADAAQIQDIIGQLKELAVEILHTREGADVTAKCLLHGSAKDRKAIVKSFKPFVAKIAKEQYGHVVLLQLFDVVDDTTLVDKNILGELIKNLGVLLNDKFGRRVVAYVLVGRSQKFISYATIQKLKEHDPIRAASSKKDPAVRSRELLQCFAQPLIDYIAEHASSIIRDPFPSQIMTDALLQPLGDKSKLIDAINSLIAQAGIENDHVLEHITANRVIKTLISFKDESGAAPYAPGILAAITPEGLLPRALSRGSFVVLALLESPTTGSEVRKYLLPNIKQLTGASDANKGTQLIAKKLSA</sequence>
<accession>A0ACC2SA75</accession>
<proteinExistence type="predicted"/>
<evidence type="ECO:0000313" key="2">
    <source>
        <dbReference type="Proteomes" id="UP001165960"/>
    </source>
</evidence>
<protein>
    <submittedName>
        <fullName evidence="1">Pumilio y domain member 6</fullName>
    </submittedName>
</protein>
<evidence type="ECO:0000313" key="1">
    <source>
        <dbReference type="EMBL" id="KAJ9059187.1"/>
    </source>
</evidence>
<comment type="caution">
    <text evidence="1">The sequence shown here is derived from an EMBL/GenBank/DDBJ whole genome shotgun (WGS) entry which is preliminary data.</text>
</comment>
<dbReference type="EMBL" id="QTSX02005693">
    <property type="protein sequence ID" value="KAJ9059187.1"/>
    <property type="molecule type" value="Genomic_DNA"/>
</dbReference>
<keyword evidence="2" id="KW-1185">Reference proteome</keyword>
<gene>
    <name evidence="1" type="primary">puf6</name>
    <name evidence="1" type="ORF">DSO57_1005109</name>
</gene>
<dbReference type="Proteomes" id="UP001165960">
    <property type="component" value="Unassembled WGS sequence"/>
</dbReference>
<reference evidence="1" key="1">
    <citation type="submission" date="2022-04" db="EMBL/GenBank/DDBJ databases">
        <title>Genome of the entomopathogenic fungus Entomophthora muscae.</title>
        <authorList>
            <person name="Elya C."/>
            <person name="Lovett B.R."/>
            <person name="Lee E."/>
            <person name="Macias A.M."/>
            <person name="Hajek A.E."/>
            <person name="De Bivort B.L."/>
            <person name="Kasson M.T."/>
            <person name="De Fine Licht H.H."/>
            <person name="Stajich J.E."/>
        </authorList>
    </citation>
    <scope>NUCLEOTIDE SEQUENCE</scope>
    <source>
        <strain evidence="1">Berkeley</strain>
    </source>
</reference>
<name>A0ACC2SA75_9FUNG</name>
<organism evidence="1 2">
    <name type="scientific">Entomophthora muscae</name>
    <dbReference type="NCBI Taxonomy" id="34485"/>
    <lineage>
        <taxon>Eukaryota</taxon>
        <taxon>Fungi</taxon>
        <taxon>Fungi incertae sedis</taxon>
        <taxon>Zoopagomycota</taxon>
        <taxon>Entomophthoromycotina</taxon>
        <taxon>Entomophthoromycetes</taxon>
        <taxon>Entomophthorales</taxon>
        <taxon>Entomophthoraceae</taxon>
        <taxon>Entomophthora</taxon>
    </lineage>
</organism>